<protein>
    <submittedName>
        <fullName evidence="1">Uncharacterized protein</fullName>
    </submittedName>
</protein>
<sequence>MKCLTILALLVTVCAVLLDVRHIEGKEDDFQSLGDSMNDKEDFEYSLMDSVNEETPSNMEDEPYIFKRRPGRRRYTGRAARSVGRGARRL</sequence>
<organism evidence="1 2">
    <name type="scientific">Paramuricea clavata</name>
    <name type="common">Red gorgonian</name>
    <name type="synonym">Violescent sea-whip</name>
    <dbReference type="NCBI Taxonomy" id="317549"/>
    <lineage>
        <taxon>Eukaryota</taxon>
        <taxon>Metazoa</taxon>
        <taxon>Cnidaria</taxon>
        <taxon>Anthozoa</taxon>
        <taxon>Octocorallia</taxon>
        <taxon>Malacalcyonacea</taxon>
        <taxon>Plexauridae</taxon>
        <taxon>Paramuricea</taxon>
    </lineage>
</organism>
<accession>A0A6S7GPQ2</accession>
<evidence type="ECO:0000313" key="1">
    <source>
        <dbReference type="EMBL" id="CAB3986620.1"/>
    </source>
</evidence>
<evidence type="ECO:0000313" key="2">
    <source>
        <dbReference type="Proteomes" id="UP001152795"/>
    </source>
</evidence>
<dbReference type="AlphaFoldDB" id="A0A6S7GPQ2"/>
<reference evidence="1" key="1">
    <citation type="submission" date="2020-04" db="EMBL/GenBank/DDBJ databases">
        <authorList>
            <person name="Alioto T."/>
            <person name="Alioto T."/>
            <person name="Gomez Garrido J."/>
        </authorList>
    </citation>
    <scope>NUCLEOTIDE SEQUENCE</scope>
    <source>
        <strain evidence="1">A484AB</strain>
    </source>
</reference>
<dbReference type="Proteomes" id="UP001152795">
    <property type="component" value="Unassembled WGS sequence"/>
</dbReference>
<proteinExistence type="predicted"/>
<gene>
    <name evidence="1" type="ORF">PACLA_8A006695</name>
</gene>
<comment type="caution">
    <text evidence="1">The sequence shown here is derived from an EMBL/GenBank/DDBJ whole genome shotgun (WGS) entry which is preliminary data.</text>
</comment>
<dbReference type="EMBL" id="CACRXK020001044">
    <property type="protein sequence ID" value="CAB3986620.1"/>
    <property type="molecule type" value="Genomic_DNA"/>
</dbReference>
<name>A0A6S7GPQ2_PARCT</name>
<keyword evidence="2" id="KW-1185">Reference proteome</keyword>